<reference evidence="4 5" key="1">
    <citation type="submission" date="2018-10" db="EMBL/GenBank/DDBJ databases">
        <title>Natronolimnobius sp. XQ-INN 246 isolated from Inner Mongolia Autonomous Region of China.</title>
        <authorList>
            <person name="Xue Q."/>
        </authorList>
    </citation>
    <scope>NUCLEOTIDE SEQUENCE [LARGE SCALE GENOMIC DNA]</scope>
    <source>
        <strain evidence="4 5">XQ-INN 246</strain>
    </source>
</reference>
<feature type="transmembrane region" description="Helical" evidence="2">
    <location>
        <begin position="331"/>
        <end position="354"/>
    </location>
</feature>
<proteinExistence type="predicted"/>
<dbReference type="OrthoDB" id="359492at2157"/>
<dbReference type="InterPro" id="IPR050327">
    <property type="entry name" value="Proton-linked_MCT"/>
</dbReference>
<feature type="transmembrane region" description="Helical" evidence="2">
    <location>
        <begin position="139"/>
        <end position="159"/>
    </location>
</feature>
<evidence type="ECO:0000256" key="1">
    <source>
        <dbReference type="SAM" id="MobiDB-lite"/>
    </source>
</evidence>
<feature type="transmembrane region" description="Helical" evidence="2">
    <location>
        <begin position="171"/>
        <end position="193"/>
    </location>
</feature>
<evidence type="ECO:0000259" key="3">
    <source>
        <dbReference type="PROSITE" id="PS50850"/>
    </source>
</evidence>
<keyword evidence="2" id="KW-1133">Transmembrane helix</keyword>
<feature type="transmembrane region" description="Helical" evidence="2">
    <location>
        <begin position="308"/>
        <end position="325"/>
    </location>
</feature>
<dbReference type="PANTHER" id="PTHR11360">
    <property type="entry name" value="MONOCARBOXYLATE TRANSPORTER"/>
    <property type="match status" value="1"/>
</dbReference>
<evidence type="ECO:0000313" key="4">
    <source>
        <dbReference type="EMBL" id="THE65354.1"/>
    </source>
</evidence>
<dbReference type="Gene3D" id="1.20.1250.20">
    <property type="entry name" value="MFS general substrate transporter like domains"/>
    <property type="match status" value="1"/>
</dbReference>
<organism evidence="4 5">
    <name type="scientific">Salinadaptatus halalkaliphilus</name>
    <dbReference type="NCBI Taxonomy" id="2419781"/>
    <lineage>
        <taxon>Archaea</taxon>
        <taxon>Methanobacteriati</taxon>
        <taxon>Methanobacteriota</taxon>
        <taxon>Stenosarchaea group</taxon>
        <taxon>Halobacteria</taxon>
        <taxon>Halobacteriales</taxon>
        <taxon>Natrialbaceae</taxon>
        <taxon>Salinadaptatus</taxon>
    </lineage>
</organism>
<comment type="caution">
    <text evidence="4">The sequence shown here is derived from an EMBL/GenBank/DDBJ whole genome shotgun (WGS) entry which is preliminary data.</text>
</comment>
<dbReference type="InterPro" id="IPR036259">
    <property type="entry name" value="MFS_trans_sf"/>
</dbReference>
<dbReference type="PROSITE" id="PS50850">
    <property type="entry name" value="MFS"/>
    <property type="match status" value="1"/>
</dbReference>
<dbReference type="EMBL" id="RBZW01000021">
    <property type="protein sequence ID" value="THE65354.1"/>
    <property type="molecule type" value="Genomic_DNA"/>
</dbReference>
<accession>A0A4S3TMA6</accession>
<feature type="transmembrane region" description="Helical" evidence="2">
    <location>
        <begin position="394"/>
        <end position="417"/>
    </location>
</feature>
<feature type="transmembrane region" description="Helical" evidence="2">
    <location>
        <begin position="366"/>
        <end position="388"/>
    </location>
</feature>
<feature type="transmembrane region" description="Helical" evidence="2">
    <location>
        <begin position="277"/>
        <end position="296"/>
    </location>
</feature>
<dbReference type="InterPro" id="IPR020846">
    <property type="entry name" value="MFS_dom"/>
</dbReference>
<feature type="transmembrane region" description="Helical" evidence="2">
    <location>
        <begin position="243"/>
        <end position="265"/>
    </location>
</feature>
<feature type="transmembrane region" description="Helical" evidence="2">
    <location>
        <begin position="12"/>
        <end position="34"/>
    </location>
</feature>
<evidence type="ECO:0000313" key="5">
    <source>
        <dbReference type="Proteomes" id="UP000318864"/>
    </source>
</evidence>
<dbReference type="AlphaFoldDB" id="A0A4S3TMA6"/>
<evidence type="ECO:0000256" key="2">
    <source>
        <dbReference type="SAM" id="Phobius"/>
    </source>
</evidence>
<name>A0A4S3TMA6_9EURY</name>
<dbReference type="GO" id="GO:0022857">
    <property type="term" value="F:transmembrane transporter activity"/>
    <property type="evidence" value="ECO:0007669"/>
    <property type="project" value="InterPro"/>
</dbReference>
<feature type="domain" description="Major facilitator superfamily (MFS) profile" evidence="3">
    <location>
        <begin position="14"/>
        <end position="426"/>
    </location>
</feature>
<feature type="transmembrane region" description="Helical" evidence="2">
    <location>
        <begin position="54"/>
        <end position="74"/>
    </location>
</feature>
<feature type="region of interest" description="Disordered" evidence="1">
    <location>
        <begin position="204"/>
        <end position="224"/>
    </location>
</feature>
<sequence>MSRDEIRPSGAHRWTVCVLSAACLTGLTGVVYSFGVLYGPIQAAFDISADRVSLVFSVNTFLTYVCGIVVGYVVDRYATPWLLVAAVGCWAGGLALTATANSYLGVLFFFGCVVALGMGIPYITLYAAVSQWFDRRRGLALSILSVGFGLGGLVGPPVTEYLLGRLDWQSTLLVLAIPTTAVIALTAIVLALAERSVADAIRTSASSGESDSESPVADQTRTNDESDDGMVAALLEAATSRRYLLVTFGFVFGLYAFYALMVHFVPYAESAGVSRETAALGLGLIGGASIPARLLAGYLSDLYNRLPVILVGFALMVVAMVGLVAGSPRWFVVLAAVFGVGNGVVAALYSPIVVEIFALKDIGTMLGLTSISFGIAGVAGPYVTGLLVDTTGSYVLGLVVGIVSLVIGACCIVLATAPRFETSEST</sequence>
<dbReference type="Proteomes" id="UP000318864">
    <property type="component" value="Unassembled WGS sequence"/>
</dbReference>
<keyword evidence="2" id="KW-0472">Membrane</keyword>
<keyword evidence="2" id="KW-0812">Transmembrane</keyword>
<dbReference type="RefSeq" id="WP_141464397.1">
    <property type="nucleotide sequence ID" value="NZ_RBZW01000021.1"/>
</dbReference>
<dbReference type="PANTHER" id="PTHR11360:SF284">
    <property type="entry name" value="EG:103B4.3 PROTEIN-RELATED"/>
    <property type="match status" value="1"/>
</dbReference>
<protein>
    <submittedName>
        <fullName evidence="4">MFS transporter</fullName>
    </submittedName>
</protein>
<feature type="transmembrane region" description="Helical" evidence="2">
    <location>
        <begin position="106"/>
        <end position="127"/>
    </location>
</feature>
<dbReference type="SUPFAM" id="SSF103473">
    <property type="entry name" value="MFS general substrate transporter"/>
    <property type="match status" value="1"/>
</dbReference>
<keyword evidence="5" id="KW-1185">Reference proteome</keyword>
<gene>
    <name evidence="4" type="ORF">D8Y22_09215</name>
</gene>
<dbReference type="InterPro" id="IPR011701">
    <property type="entry name" value="MFS"/>
</dbReference>
<dbReference type="Pfam" id="PF07690">
    <property type="entry name" value="MFS_1"/>
    <property type="match status" value="1"/>
</dbReference>
<feature type="transmembrane region" description="Helical" evidence="2">
    <location>
        <begin position="81"/>
        <end position="100"/>
    </location>
</feature>